<protein>
    <submittedName>
        <fullName evidence="2">Uncharacterized protein</fullName>
    </submittedName>
</protein>
<sequence>MREIRVPHNLYDDFFRDEKPKPISHEERKKRTNGFSISKAIAKVPMLLSLRSYWPFHRIFPQEIAGPSSSSSLSSTARRAVKIASERDRGNSCVLGVLSHNRLLNIFGHLKAKGKKNRSNEPKKVATTPGHRGSCWKPEKGMRKTVEFLTMEKKRKKKEDRDTIRRRKIAGPSCSSSLSSTARRAVKIASEKDRGNSCVLGVLSHNRLLNILGHLKAKGKKNRSNEPKKVATTPGHRGSCWKPEKGMRKAVEFLTMEKKRKKKEDREAIWRRPVMRGRRCRDLRNELPPYEKEEGRTVVGAASAASTQARVSNWEEEEIVDYWSCLNTGFMDEFEGDEEDSLFSIELGLGGKLEKRSFSS</sequence>
<feature type="region of interest" description="Disordered" evidence="1">
    <location>
        <begin position="114"/>
        <end position="138"/>
    </location>
</feature>
<evidence type="ECO:0000256" key="1">
    <source>
        <dbReference type="SAM" id="MobiDB-lite"/>
    </source>
</evidence>
<dbReference type="EMBL" id="JADCNM010000005">
    <property type="protein sequence ID" value="KAG0483489.1"/>
    <property type="molecule type" value="Genomic_DNA"/>
</dbReference>
<feature type="compositionally biased region" description="Basic residues" evidence="1">
    <location>
        <begin position="153"/>
        <end position="169"/>
    </location>
</feature>
<evidence type="ECO:0000313" key="3">
    <source>
        <dbReference type="Proteomes" id="UP000639772"/>
    </source>
</evidence>
<organism evidence="2 3">
    <name type="scientific">Vanilla planifolia</name>
    <name type="common">Vanilla</name>
    <dbReference type="NCBI Taxonomy" id="51239"/>
    <lineage>
        <taxon>Eukaryota</taxon>
        <taxon>Viridiplantae</taxon>
        <taxon>Streptophyta</taxon>
        <taxon>Embryophyta</taxon>
        <taxon>Tracheophyta</taxon>
        <taxon>Spermatophyta</taxon>
        <taxon>Magnoliopsida</taxon>
        <taxon>Liliopsida</taxon>
        <taxon>Asparagales</taxon>
        <taxon>Orchidaceae</taxon>
        <taxon>Vanilloideae</taxon>
        <taxon>Vanilleae</taxon>
        <taxon>Vanilla</taxon>
    </lineage>
</organism>
<feature type="region of interest" description="Disordered" evidence="1">
    <location>
        <begin position="153"/>
        <end position="177"/>
    </location>
</feature>
<gene>
    <name evidence="2" type="ORF">HPP92_011573</name>
</gene>
<name>A0A835V155_VANPL</name>
<proteinExistence type="predicted"/>
<accession>A0A835V155</accession>
<dbReference type="AlphaFoldDB" id="A0A835V155"/>
<reference evidence="2 3" key="1">
    <citation type="journal article" date="2020" name="Nat. Food">
        <title>A phased Vanilla planifolia genome enables genetic improvement of flavour and production.</title>
        <authorList>
            <person name="Hasing T."/>
            <person name="Tang H."/>
            <person name="Brym M."/>
            <person name="Khazi F."/>
            <person name="Huang T."/>
            <person name="Chambers A.H."/>
        </authorList>
    </citation>
    <scope>NUCLEOTIDE SEQUENCE [LARGE SCALE GENOMIC DNA]</scope>
    <source>
        <tissue evidence="2">Leaf</tissue>
    </source>
</reference>
<feature type="region of interest" description="Disordered" evidence="1">
    <location>
        <begin position="219"/>
        <end position="239"/>
    </location>
</feature>
<dbReference type="Proteomes" id="UP000639772">
    <property type="component" value="Unassembled WGS sequence"/>
</dbReference>
<evidence type="ECO:0000313" key="2">
    <source>
        <dbReference type="EMBL" id="KAG0483489.1"/>
    </source>
</evidence>
<comment type="caution">
    <text evidence="2">The sequence shown here is derived from an EMBL/GenBank/DDBJ whole genome shotgun (WGS) entry which is preliminary data.</text>
</comment>